<dbReference type="AlphaFoldDB" id="C9SCD2"/>
<dbReference type="EMBL" id="DS985216">
    <property type="protein sequence ID" value="EEY16747.1"/>
    <property type="molecule type" value="Genomic_DNA"/>
</dbReference>
<evidence type="ECO:0000313" key="2">
    <source>
        <dbReference type="Proteomes" id="UP000008698"/>
    </source>
</evidence>
<protein>
    <submittedName>
        <fullName evidence="1">Predicted protein</fullName>
    </submittedName>
</protein>
<dbReference type="OrthoDB" id="4857804at2759"/>
<sequence>MVGQPPTTRLNLTKDRLSVPWEHMGRLHPRTMISPAFSGPYAGLAWATSWSAAACPGPCLVSRGQSPGTSMPSSHILPLGTFVDQWVLARHPSNEPTLTARLSQQPRLKTTGLPKRPQVGTRAGPLALSGQQTHAGLVVKRPGLVPDLGGTGQRPFGCLASPSTAPFRSPCRQCGPVLPRHRKPQTRVIDAWRPIFVVMRIDTEAPSRFLGSCLGLFMALTYGLRRATCRHNPSREFAVTEAIPWCRADAVSSAEDMMQFQHESSGLCHSHGL</sequence>
<proteinExistence type="predicted"/>
<dbReference type="GeneID" id="9532859"/>
<gene>
    <name evidence="1" type="ORF">VDBG_02856</name>
</gene>
<dbReference type="KEGG" id="val:VDBG_02856"/>
<dbReference type="Proteomes" id="UP000008698">
    <property type="component" value="Unassembled WGS sequence"/>
</dbReference>
<reference evidence="2" key="1">
    <citation type="journal article" date="2011" name="PLoS Pathog.">
        <title>Comparative genomics yields insights into niche adaptation of plant vascular wilt pathogens.</title>
        <authorList>
            <person name="Klosterman S.J."/>
            <person name="Subbarao K.V."/>
            <person name="Kang S."/>
            <person name="Veronese P."/>
            <person name="Gold S.E."/>
            <person name="Thomma B.P.H.J."/>
            <person name="Chen Z."/>
            <person name="Henrissat B."/>
            <person name="Lee Y.-H."/>
            <person name="Park J."/>
            <person name="Garcia-Pedrajas M.D."/>
            <person name="Barbara D.J."/>
            <person name="Anchieta A."/>
            <person name="de Jonge R."/>
            <person name="Santhanam P."/>
            <person name="Maruthachalam K."/>
            <person name="Atallah Z."/>
            <person name="Amyotte S.G."/>
            <person name="Paz Z."/>
            <person name="Inderbitzin P."/>
            <person name="Hayes R.J."/>
            <person name="Heiman D.I."/>
            <person name="Young S."/>
            <person name="Zeng Q."/>
            <person name="Engels R."/>
            <person name="Galagan J."/>
            <person name="Cuomo C.A."/>
            <person name="Dobinson K.F."/>
            <person name="Ma L.-J."/>
        </authorList>
    </citation>
    <scope>NUCLEOTIDE SEQUENCE [LARGE SCALE GENOMIC DNA]</scope>
    <source>
        <strain evidence="2">VaMs.102 / ATCC MYA-4576 / FGSC 10136</strain>
    </source>
</reference>
<name>C9SCD2_VERA1</name>
<keyword evidence="2" id="KW-1185">Reference proteome</keyword>
<dbReference type="RefSeq" id="XP_003006717.1">
    <property type="nucleotide sequence ID" value="XM_003006671.1"/>
</dbReference>
<dbReference type="HOGENOM" id="CLU_1020136_0_0_1"/>
<accession>C9SCD2</accession>
<organism evidence="2">
    <name type="scientific">Verticillium alfalfae (strain VaMs.102 / ATCC MYA-4576 / FGSC 10136)</name>
    <name type="common">Verticillium wilt of alfalfa</name>
    <name type="synonym">Verticillium albo-atrum</name>
    <dbReference type="NCBI Taxonomy" id="526221"/>
    <lineage>
        <taxon>Eukaryota</taxon>
        <taxon>Fungi</taxon>
        <taxon>Dikarya</taxon>
        <taxon>Ascomycota</taxon>
        <taxon>Pezizomycotina</taxon>
        <taxon>Sordariomycetes</taxon>
        <taxon>Hypocreomycetidae</taxon>
        <taxon>Glomerellales</taxon>
        <taxon>Plectosphaerellaceae</taxon>
        <taxon>Verticillium</taxon>
    </lineage>
</organism>
<evidence type="ECO:0000313" key="1">
    <source>
        <dbReference type="EMBL" id="EEY16747.1"/>
    </source>
</evidence>